<keyword evidence="3" id="KW-0812">Transmembrane</keyword>
<evidence type="ECO:0000313" key="5">
    <source>
        <dbReference type="Proteomes" id="UP001321861"/>
    </source>
</evidence>
<feature type="coiled-coil region" evidence="1">
    <location>
        <begin position="123"/>
        <end position="157"/>
    </location>
</feature>
<reference evidence="4 5" key="1">
    <citation type="journal article" date="2023" name="Microbiol. Spectr.">
        <title>Symbiosis of Carpenter Bees with Uncharacterized Lactic Acid Bacteria Showing NAD Auxotrophy.</title>
        <authorList>
            <person name="Kawasaki S."/>
            <person name="Ozawa K."/>
            <person name="Mori T."/>
            <person name="Yamamoto A."/>
            <person name="Ito M."/>
            <person name="Ohkuma M."/>
            <person name="Sakamoto M."/>
            <person name="Matsutani M."/>
        </authorList>
    </citation>
    <scope>NUCLEOTIDE SEQUENCE [LARGE SCALE GENOMIC DNA]</scope>
    <source>
        <strain evidence="4 5">XA3</strain>
    </source>
</reference>
<evidence type="ECO:0000256" key="2">
    <source>
        <dbReference type="SAM" id="MobiDB-lite"/>
    </source>
</evidence>
<evidence type="ECO:0000313" key="4">
    <source>
        <dbReference type="EMBL" id="BDR57702.1"/>
    </source>
</evidence>
<dbReference type="KEGG" id="xap:XA3_01430"/>
<name>A0AAU9DLD5_9LACO</name>
<dbReference type="Proteomes" id="UP001321861">
    <property type="component" value="Chromosome"/>
</dbReference>
<keyword evidence="1" id="KW-0175">Coiled coil</keyword>
<gene>
    <name evidence="4" type="ORF">XA3_01430</name>
</gene>
<evidence type="ECO:0000256" key="1">
    <source>
        <dbReference type="SAM" id="Coils"/>
    </source>
</evidence>
<feature type="compositionally biased region" description="Polar residues" evidence="2">
    <location>
        <begin position="11"/>
        <end position="20"/>
    </location>
</feature>
<dbReference type="AlphaFoldDB" id="A0AAU9DLD5"/>
<feature type="transmembrane region" description="Helical" evidence="3">
    <location>
        <begin position="161"/>
        <end position="180"/>
    </location>
</feature>
<keyword evidence="3" id="KW-0472">Membrane</keyword>
<sequence>MDNLKDGISDLNETSDSNNKINKKTVENQPLIKILQRLSHELMPENIAASDAFQDLRDYFKDRNNDEPLELAPIRSFVLNINEAHENGDTSGFINALRKAIDNSDVSEKEMTGLKELLDNLDLTAMQVKRIDLNKQINEQEKKLNEIQNQATEFEAKLTNIYLSFIGILGLFSALIFALFGGFKSAMDAVVHATKISRILVSASVLGIVMVCVVFIFFRFLNKLLHPQTMNPKVSNIDVAVGKKHFRLPNISKSGYPEFSWSIMILAAMLILGILLSIIRL</sequence>
<keyword evidence="5" id="KW-1185">Reference proteome</keyword>
<organism evidence="4 5">
    <name type="scientific">Xylocopilactobacillus apicola</name>
    <dbReference type="NCBI Taxonomy" id="2932184"/>
    <lineage>
        <taxon>Bacteria</taxon>
        <taxon>Bacillati</taxon>
        <taxon>Bacillota</taxon>
        <taxon>Bacilli</taxon>
        <taxon>Lactobacillales</taxon>
        <taxon>Lactobacillaceae</taxon>
        <taxon>Xylocopilactobacillus</taxon>
    </lineage>
</organism>
<keyword evidence="3" id="KW-1133">Transmembrane helix</keyword>
<feature type="region of interest" description="Disordered" evidence="2">
    <location>
        <begin position="1"/>
        <end position="21"/>
    </location>
</feature>
<dbReference type="EMBL" id="AP026802">
    <property type="protein sequence ID" value="BDR57702.1"/>
    <property type="molecule type" value="Genomic_DNA"/>
</dbReference>
<feature type="transmembrane region" description="Helical" evidence="3">
    <location>
        <begin position="200"/>
        <end position="221"/>
    </location>
</feature>
<feature type="transmembrane region" description="Helical" evidence="3">
    <location>
        <begin position="259"/>
        <end position="279"/>
    </location>
</feature>
<proteinExistence type="predicted"/>
<protein>
    <submittedName>
        <fullName evidence="4">Uncharacterized protein</fullName>
    </submittedName>
</protein>
<evidence type="ECO:0000256" key="3">
    <source>
        <dbReference type="SAM" id="Phobius"/>
    </source>
</evidence>
<accession>A0AAU9DLD5</accession>
<dbReference type="RefSeq" id="WP_317635651.1">
    <property type="nucleotide sequence ID" value="NZ_AP026802.1"/>
</dbReference>